<keyword evidence="3" id="KW-1185">Reference proteome</keyword>
<sequence>MPNTSVLLAAAAETSKNDGPGWVLRTVLIVGILGAVFLAWVLLRNYGKDDRDGDGDDRR</sequence>
<dbReference type="RefSeq" id="WP_004571990.1">
    <property type="nucleotide sequence ID" value="NZ_CP043497.1"/>
</dbReference>
<dbReference type="GeneID" id="66855025"/>
<evidence type="ECO:0000313" key="3">
    <source>
        <dbReference type="Proteomes" id="UP000829494"/>
    </source>
</evidence>
<evidence type="ECO:0000313" key="2">
    <source>
        <dbReference type="EMBL" id="UNZ05848.1"/>
    </source>
</evidence>
<reference evidence="2 3" key="1">
    <citation type="submission" date="2022-03" db="EMBL/GenBank/DDBJ databases">
        <title>Complete genome of Streptomyces rimosus ssp. rimosus R7 (=ATCC 10970).</title>
        <authorList>
            <person name="Beganovic S."/>
            <person name="Ruckert C."/>
            <person name="Busche T."/>
            <person name="Kalinowski J."/>
            <person name="Wittmann C."/>
        </authorList>
    </citation>
    <scope>NUCLEOTIDE SEQUENCE [LARGE SCALE GENOMIC DNA]</scope>
    <source>
        <strain evidence="2 3">R7</strain>
    </source>
</reference>
<gene>
    <name evidence="2" type="ORF">SRIMR7_27215</name>
</gene>
<dbReference type="Proteomes" id="UP000829494">
    <property type="component" value="Chromosome"/>
</dbReference>
<name>A0ABY3Z6V1_STRRM</name>
<dbReference type="EMBL" id="CP094298">
    <property type="protein sequence ID" value="UNZ05848.1"/>
    <property type="molecule type" value="Genomic_DNA"/>
</dbReference>
<organism evidence="2 3">
    <name type="scientific">Streptomyces rimosus subsp. rimosus</name>
    <dbReference type="NCBI Taxonomy" id="132474"/>
    <lineage>
        <taxon>Bacteria</taxon>
        <taxon>Bacillati</taxon>
        <taxon>Actinomycetota</taxon>
        <taxon>Actinomycetes</taxon>
        <taxon>Kitasatosporales</taxon>
        <taxon>Streptomycetaceae</taxon>
        <taxon>Streptomyces</taxon>
    </lineage>
</organism>
<feature type="transmembrane region" description="Helical" evidence="1">
    <location>
        <begin position="22"/>
        <end position="43"/>
    </location>
</feature>
<accession>A0ABY3Z6V1</accession>
<proteinExistence type="predicted"/>
<evidence type="ECO:0000256" key="1">
    <source>
        <dbReference type="SAM" id="Phobius"/>
    </source>
</evidence>
<keyword evidence="1" id="KW-0812">Transmembrane</keyword>
<protein>
    <submittedName>
        <fullName evidence="2">Uncharacterized protein</fullName>
    </submittedName>
</protein>
<keyword evidence="1" id="KW-0472">Membrane</keyword>
<keyword evidence="1" id="KW-1133">Transmembrane helix</keyword>